<sequence length="209" mass="23131">MAVQTHSWIHCLVPVFLLIWTPHPTKGFVNPSAAISTCRTTSMQTMSTQLHATRRGILTQSVLATSFAVLTTLPLPSNAKTSEPITRALVTETFASIREELTSSSGVVATLQKLIDGGNYDDILQYTKESDAFFRKGKLGKARKLLTDDKLKGDSVLMSNAVTFDLIGINRASRPGKENKEEQQRYLQELKSDVEKFLELESTIVVVDE</sequence>
<dbReference type="AlphaFoldDB" id="A0ABD3PRS7"/>
<organism evidence="2 3">
    <name type="scientific">Cyclotella cryptica</name>
    <dbReference type="NCBI Taxonomy" id="29204"/>
    <lineage>
        <taxon>Eukaryota</taxon>
        <taxon>Sar</taxon>
        <taxon>Stramenopiles</taxon>
        <taxon>Ochrophyta</taxon>
        <taxon>Bacillariophyta</taxon>
        <taxon>Coscinodiscophyceae</taxon>
        <taxon>Thalassiosirophycidae</taxon>
        <taxon>Stephanodiscales</taxon>
        <taxon>Stephanodiscaceae</taxon>
        <taxon>Cyclotella</taxon>
    </lineage>
</organism>
<dbReference type="Proteomes" id="UP001516023">
    <property type="component" value="Unassembled WGS sequence"/>
</dbReference>
<keyword evidence="3" id="KW-1185">Reference proteome</keyword>
<name>A0ABD3PRS7_9STRA</name>
<accession>A0ABD3PRS7</accession>
<gene>
    <name evidence="2" type="ORF">HJC23_000224</name>
</gene>
<evidence type="ECO:0000256" key="1">
    <source>
        <dbReference type="SAM" id="SignalP"/>
    </source>
</evidence>
<comment type="caution">
    <text evidence="2">The sequence shown here is derived from an EMBL/GenBank/DDBJ whole genome shotgun (WGS) entry which is preliminary data.</text>
</comment>
<protein>
    <submittedName>
        <fullName evidence="2">Uncharacterized protein</fullName>
    </submittedName>
</protein>
<dbReference type="EMBL" id="JABMIG020000149">
    <property type="protein sequence ID" value="KAL3788940.1"/>
    <property type="molecule type" value="Genomic_DNA"/>
</dbReference>
<reference evidence="2 3" key="1">
    <citation type="journal article" date="2020" name="G3 (Bethesda)">
        <title>Improved Reference Genome for Cyclotella cryptica CCMP332, a Model for Cell Wall Morphogenesis, Salinity Adaptation, and Lipid Production in Diatoms (Bacillariophyta).</title>
        <authorList>
            <person name="Roberts W.R."/>
            <person name="Downey K.M."/>
            <person name="Ruck E.C."/>
            <person name="Traller J.C."/>
            <person name="Alverson A.J."/>
        </authorList>
    </citation>
    <scope>NUCLEOTIDE SEQUENCE [LARGE SCALE GENOMIC DNA]</scope>
    <source>
        <strain evidence="2 3">CCMP332</strain>
    </source>
</reference>
<keyword evidence="1" id="KW-0732">Signal</keyword>
<feature type="signal peptide" evidence="1">
    <location>
        <begin position="1"/>
        <end position="27"/>
    </location>
</feature>
<evidence type="ECO:0000313" key="2">
    <source>
        <dbReference type="EMBL" id="KAL3788940.1"/>
    </source>
</evidence>
<feature type="chain" id="PRO_5044765467" evidence="1">
    <location>
        <begin position="28"/>
        <end position="209"/>
    </location>
</feature>
<evidence type="ECO:0000313" key="3">
    <source>
        <dbReference type="Proteomes" id="UP001516023"/>
    </source>
</evidence>
<proteinExistence type="predicted"/>